<dbReference type="STRING" id="680127.SAMN05421593_0185"/>
<evidence type="ECO:0000313" key="2">
    <source>
        <dbReference type="EMBL" id="SEH27046.1"/>
    </source>
</evidence>
<reference evidence="2 3" key="1">
    <citation type="submission" date="2016-10" db="EMBL/GenBank/DDBJ databases">
        <authorList>
            <person name="de Groot N.N."/>
        </authorList>
    </citation>
    <scope>NUCLEOTIDE SEQUENCE [LARGE SCALE GENOMIC DNA]</scope>
    <source>
        <strain evidence="2 3">DSM 23031</strain>
    </source>
</reference>
<feature type="transmembrane region" description="Helical" evidence="1">
    <location>
        <begin position="200"/>
        <end position="223"/>
    </location>
</feature>
<gene>
    <name evidence="2" type="ORF">SAMN05421593_0185</name>
</gene>
<dbReference type="RefSeq" id="WP_089689480.1">
    <property type="nucleotide sequence ID" value="NZ_FNWQ01000001.1"/>
</dbReference>
<protein>
    <submittedName>
        <fullName evidence="2">Uncharacterized protein</fullName>
    </submittedName>
</protein>
<feature type="transmembrane region" description="Helical" evidence="1">
    <location>
        <begin position="119"/>
        <end position="140"/>
    </location>
</feature>
<organism evidence="2 3">
    <name type="scientific">Chryseobacterium culicis</name>
    <dbReference type="NCBI Taxonomy" id="680127"/>
    <lineage>
        <taxon>Bacteria</taxon>
        <taxon>Pseudomonadati</taxon>
        <taxon>Bacteroidota</taxon>
        <taxon>Flavobacteriia</taxon>
        <taxon>Flavobacteriales</taxon>
        <taxon>Weeksellaceae</taxon>
        <taxon>Chryseobacterium group</taxon>
        <taxon>Chryseobacterium</taxon>
    </lineage>
</organism>
<accession>A0A1H6GV09</accession>
<proteinExistence type="predicted"/>
<keyword evidence="1" id="KW-0472">Membrane</keyword>
<sequence length="239" mass="27994">MITEGQENAITDYLVAQQLSLDILVEIRDHMISQISEMQFNENISFEEAFSKVKESWSGEFKMVHYVLFYPTQIPLMARRIIHEKYKGLFKKSLMIGILALVVNLLLIFISGNQKQYDLFFKLLNGSFVLTTILIWIFNYKIWKYIKADFKYKGKSLYTMYQQNLGLMVVCASSMTQVAVRSGHYAYQFFREQNYSDMTATLLTLILPFVLQMALVFAIFNFVEHKKSLLKMQEFLKPA</sequence>
<name>A0A1H6GV09_CHRCI</name>
<feature type="transmembrane region" description="Helical" evidence="1">
    <location>
        <begin position="161"/>
        <end position="180"/>
    </location>
</feature>
<evidence type="ECO:0000313" key="3">
    <source>
        <dbReference type="Proteomes" id="UP000198561"/>
    </source>
</evidence>
<keyword evidence="1" id="KW-0812">Transmembrane</keyword>
<dbReference type="AlphaFoldDB" id="A0A1H6GV09"/>
<keyword evidence="1" id="KW-1133">Transmembrane helix</keyword>
<dbReference type="EMBL" id="FNWQ01000001">
    <property type="protein sequence ID" value="SEH27046.1"/>
    <property type="molecule type" value="Genomic_DNA"/>
</dbReference>
<dbReference type="OrthoDB" id="1246786at2"/>
<feature type="transmembrane region" description="Helical" evidence="1">
    <location>
        <begin position="94"/>
        <end position="113"/>
    </location>
</feature>
<evidence type="ECO:0000256" key="1">
    <source>
        <dbReference type="SAM" id="Phobius"/>
    </source>
</evidence>
<dbReference type="Proteomes" id="UP000198561">
    <property type="component" value="Unassembled WGS sequence"/>
</dbReference>